<dbReference type="PANTHER" id="PTHR48452:SF1">
    <property type="entry name" value="FUSED COMPOUND LEAF 1"/>
    <property type="match status" value="1"/>
</dbReference>
<keyword evidence="2" id="KW-0539">Nucleus</keyword>
<proteinExistence type="predicted"/>
<name>A0AAE1N0E0_9FABA</name>
<evidence type="ECO:0000313" key="6">
    <source>
        <dbReference type="EMBL" id="KAK4280659.1"/>
    </source>
</evidence>
<feature type="compositionally biased region" description="Polar residues" evidence="3">
    <location>
        <begin position="130"/>
        <end position="144"/>
    </location>
</feature>
<accession>A0AAE1N0E0</accession>
<dbReference type="InterPro" id="IPR005541">
    <property type="entry name" value="KNOX2"/>
</dbReference>
<evidence type="ECO:0008006" key="8">
    <source>
        <dbReference type="Google" id="ProtNLM"/>
    </source>
</evidence>
<evidence type="ECO:0000259" key="4">
    <source>
        <dbReference type="SMART" id="SM01255"/>
    </source>
</evidence>
<evidence type="ECO:0000256" key="3">
    <source>
        <dbReference type="SAM" id="MobiDB-lite"/>
    </source>
</evidence>
<dbReference type="Pfam" id="PF03791">
    <property type="entry name" value="KNOX2"/>
    <property type="match status" value="1"/>
</dbReference>
<dbReference type="Pfam" id="PF03790">
    <property type="entry name" value="KNOX1"/>
    <property type="match status" value="1"/>
</dbReference>
<reference evidence="6" key="1">
    <citation type="submission" date="2023-10" db="EMBL/GenBank/DDBJ databases">
        <title>Chromosome-level genome of the transformable northern wattle, Acacia crassicarpa.</title>
        <authorList>
            <person name="Massaro I."/>
            <person name="Sinha N.R."/>
            <person name="Poethig S."/>
            <person name="Leichty A.R."/>
        </authorList>
    </citation>
    <scope>NUCLEOTIDE SEQUENCE</scope>
    <source>
        <strain evidence="6">Acra3RX</strain>
        <tissue evidence="6">Leaf</tissue>
    </source>
</reference>
<comment type="caution">
    <text evidence="6">The sequence shown here is derived from an EMBL/GenBank/DDBJ whole genome shotgun (WGS) entry which is preliminary data.</text>
</comment>
<dbReference type="Proteomes" id="UP001293593">
    <property type="component" value="Unassembled WGS sequence"/>
</dbReference>
<evidence type="ECO:0000259" key="5">
    <source>
        <dbReference type="SMART" id="SM01256"/>
    </source>
</evidence>
<sequence>MDMESERLPSAENNEQGLEREDVLKRRISSHPLYELLVQAHLQCLKAGEMSNLEIDQKLIVNSQSLDKFSEPELDLFMEEYCMALGKLKETIEEPQQKVMAFINNMHSQLKELSVKNNLPSHQPPDDASHPTTSAHFNNILQDD</sequence>
<dbReference type="SMART" id="SM01255">
    <property type="entry name" value="KNOX1"/>
    <property type="match status" value="1"/>
</dbReference>
<feature type="domain" description="KNOX1" evidence="4">
    <location>
        <begin position="22"/>
        <end position="64"/>
    </location>
</feature>
<protein>
    <recommendedName>
        <fullName evidence="8">Homeobox protein knotted-1-like 1</fullName>
    </recommendedName>
</protein>
<dbReference type="EMBL" id="JAWXYG010000002">
    <property type="protein sequence ID" value="KAK4280659.1"/>
    <property type="molecule type" value="Genomic_DNA"/>
</dbReference>
<evidence type="ECO:0000313" key="7">
    <source>
        <dbReference type="Proteomes" id="UP001293593"/>
    </source>
</evidence>
<dbReference type="PANTHER" id="PTHR48452">
    <property type="entry name" value="FUSED COMPOUND LEAF 1"/>
    <property type="match status" value="1"/>
</dbReference>
<organism evidence="6 7">
    <name type="scientific">Acacia crassicarpa</name>
    <name type="common">northern wattle</name>
    <dbReference type="NCBI Taxonomy" id="499986"/>
    <lineage>
        <taxon>Eukaryota</taxon>
        <taxon>Viridiplantae</taxon>
        <taxon>Streptophyta</taxon>
        <taxon>Embryophyta</taxon>
        <taxon>Tracheophyta</taxon>
        <taxon>Spermatophyta</taxon>
        <taxon>Magnoliopsida</taxon>
        <taxon>eudicotyledons</taxon>
        <taxon>Gunneridae</taxon>
        <taxon>Pentapetalae</taxon>
        <taxon>rosids</taxon>
        <taxon>fabids</taxon>
        <taxon>Fabales</taxon>
        <taxon>Fabaceae</taxon>
        <taxon>Caesalpinioideae</taxon>
        <taxon>mimosoid clade</taxon>
        <taxon>Acacieae</taxon>
        <taxon>Acacia</taxon>
    </lineage>
</organism>
<dbReference type="GO" id="GO:0005634">
    <property type="term" value="C:nucleus"/>
    <property type="evidence" value="ECO:0007669"/>
    <property type="project" value="UniProtKB-SubCell"/>
</dbReference>
<feature type="region of interest" description="Disordered" evidence="3">
    <location>
        <begin position="117"/>
        <end position="144"/>
    </location>
</feature>
<dbReference type="InterPro" id="IPR005540">
    <property type="entry name" value="KNOX1"/>
</dbReference>
<gene>
    <name evidence="6" type="ORF">QN277_012255</name>
</gene>
<comment type="subcellular location">
    <subcellularLocation>
        <location evidence="1">Nucleus</location>
    </subcellularLocation>
</comment>
<evidence type="ECO:0000256" key="1">
    <source>
        <dbReference type="ARBA" id="ARBA00004123"/>
    </source>
</evidence>
<evidence type="ECO:0000256" key="2">
    <source>
        <dbReference type="ARBA" id="ARBA00023242"/>
    </source>
</evidence>
<feature type="domain" description="KNOX2" evidence="5">
    <location>
        <begin position="64"/>
        <end position="115"/>
    </location>
</feature>
<dbReference type="SMART" id="SM01256">
    <property type="entry name" value="KNOX2"/>
    <property type="match status" value="1"/>
</dbReference>
<dbReference type="AlphaFoldDB" id="A0AAE1N0E0"/>
<keyword evidence="7" id="KW-1185">Reference proteome</keyword>
<dbReference type="GO" id="GO:0003677">
    <property type="term" value="F:DNA binding"/>
    <property type="evidence" value="ECO:0007669"/>
    <property type="project" value="InterPro"/>
</dbReference>